<dbReference type="GO" id="GO:0000793">
    <property type="term" value="C:condensed chromosome"/>
    <property type="evidence" value="ECO:0007669"/>
    <property type="project" value="TreeGrafter"/>
</dbReference>
<feature type="coiled-coil region" evidence="1">
    <location>
        <begin position="756"/>
        <end position="783"/>
    </location>
</feature>
<comment type="caution">
    <text evidence="3">The sequence shown here is derived from an EMBL/GenBank/DDBJ whole genome shotgun (WGS) entry which is preliminary data.</text>
</comment>
<dbReference type="GO" id="GO:0000785">
    <property type="term" value="C:chromatin"/>
    <property type="evidence" value="ECO:0007669"/>
    <property type="project" value="TreeGrafter"/>
</dbReference>
<dbReference type="Gene3D" id="3.40.50.300">
    <property type="entry name" value="P-loop containing nucleotide triphosphate hydrolases"/>
    <property type="match status" value="1"/>
</dbReference>
<dbReference type="InterPro" id="IPR027417">
    <property type="entry name" value="P-loop_NTPase"/>
</dbReference>
<dbReference type="SUPFAM" id="SSF52540">
    <property type="entry name" value="P-loop containing nucleoside triphosphate hydrolases"/>
    <property type="match status" value="1"/>
</dbReference>
<dbReference type="Proteomes" id="UP000316213">
    <property type="component" value="Unassembled WGS sequence"/>
</dbReference>
<accession>A0A5C6ADH3</accession>
<dbReference type="GO" id="GO:0000796">
    <property type="term" value="C:condensin complex"/>
    <property type="evidence" value="ECO:0007669"/>
    <property type="project" value="TreeGrafter"/>
</dbReference>
<evidence type="ECO:0000313" key="4">
    <source>
        <dbReference type="Proteomes" id="UP000316213"/>
    </source>
</evidence>
<feature type="coiled-coil region" evidence="1">
    <location>
        <begin position="232"/>
        <end position="315"/>
    </location>
</feature>
<dbReference type="NCBIfam" id="TIGR02680">
    <property type="entry name" value="TIGR02680 family protein"/>
    <property type="match status" value="1"/>
</dbReference>
<dbReference type="RefSeq" id="WP_146577948.1">
    <property type="nucleotide sequence ID" value="NZ_SJPM01000004.1"/>
</dbReference>
<feature type="compositionally biased region" description="Basic and acidic residues" evidence="2">
    <location>
        <begin position="540"/>
        <end position="549"/>
    </location>
</feature>
<dbReference type="InterPro" id="IPR013496">
    <property type="entry name" value="CHP02680"/>
</dbReference>
<dbReference type="GO" id="GO:0003682">
    <property type="term" value="F:chromatin binding"/>
    <property type="evidence" value="ECO:0007669"/>
    <property type="project" value="TreeGrafter"/>
</dbReference>
<dbReference type="PANTHER" id="PTHR43941">
    <property type="entry name" value="STRUCTURAL MAINTENANCE OF CHROMOSOMES PROTEIN 2"/>
    <property type="match status" value="1"/>
</dbReference>
<dbReference type="OrthoDB" id="9776649at2"/>
<dbReference type="EMBL" id="SJPM01000004">
    <property type="protein sequence ID" value="TWT97348.1"/>
    <property type="molecule type" value="Genomic_DNA"/>
</dbReference>
<evidence type="ECO:0000256" key="1">
    <source>
        <dbReference type="SAM" id="Coils"/>
    </source>
</evidence>
<keyword evidence="1" id="KW-0175">Coiled coil</keyword>
<evidence type="ECO:0000256" key="2">
    <source>
        <dbReference type="SAM" id="MobiDB-lite"/>
    </source>
</evidence>
<keyword evidence="4" id="KW-1185">Reference proteome</keyword>
<feature type="compositionally biased region" description="Acidic residues" evidence="2">
    <location>
        <begin position="525"/>
        <end position="537"/>
    </location>
</feature>
<feature type="region of interest" description="Disordered" evidence="2">
    <location>
        <begin position="525"/>
        <end position="550"/>
    </location>
</feature>
<organism evidence="3 4">
    <name type="scientific">Neorhodopirellula pilleata</name>
    <dbReference type="NCBI Taxonomy" id="2714738"/>
    <lineage>
        <taxon>Bacteria</taxon>
        <taxon>Pseudomonadati</taxon>
        <taxon>Planctomycetota</taxon>
        <taxon>Planctomycetia</taxon>
        <taxon>Pirellulales</taxon>
        <taxon>Pirellulaceae</taxon>
        <taxon>Neorhodopirellula</taxon>
    </lineage>
</organism>
<reference evidence="3 4" key="1">
    <citation type="submission" date="2019-02" db="EMBL/GenBank/DDBJ databases">
        <title>Deep-cultivation of Planctomycetes and their phenomic and genomic characterization uncovers novel biology.</title>
        <authorList>
            <person name="Wiegand S."/>
            <person name="Jogler M."/>
            <person name="Boedeker C."/>
            <person name="Pinto D."/>
            <person name="Vollmers J."/>
            <person name="Rivas-Marin E."/>
            <person name="Kohn T."/>
            <person name="Peeters S.H."/>
            <person name="Heuer A."/>
            <person name="Rast P."/>
            <person name="Oberbeckmann S."/>
            <person name="Bunk B."/>
            <person name="Jeske O."/>
            <person name="Meyerdierks A."/>
            <person name="Storesund J.E."/>
            <person name="Kallscheuer N."/>
            <person name="Luecker S."/>
            <person name="Lage O.M."/>
            <person name="Pohl T."/>
            <person name="Merkel B.J."/>
            <person name="Hornburger P."/>
            <person name="Mueller R.-W."/>
            <person name="Bruemmer F."/>
            <person name="Labrenz M."/>
            <person name="Spormann A.M."/>
            <person name="Op Den Camp H."/>
            <person name="Overmann J."/>
            <person name="Amann R."/>
            <person name="Jetten M.S.M."/>
            <person name="Mascher T."/>
            <person name="Medema M.H."/>
            <person name="Devos D.P."/>
            <person name="Kaster A.-K."/>
            <person name="Ovreas L."/>
            <person name="Rohde M."/>
            <person name="Galperin M.Y."/>
            <person name="Jogler C."/>
        </authorList>
    </citation>
    <scope>NUCLEOTIDE SEQUENCE [LARGE SCALE GENOMIC DNA]</scope>
    <source>
        <strain evidence="3 4">Pla100</strain>
    </source>
</reference>
<sequence length="1379" mass="157215">MTDLMPSAKRSRWQPIRSGLINLFHYADEQFWYEDGRMLLRGNNGTGKSRVLALQLPFLLDAELSPTRMEPDRSSSKRPEWNLLLGGKHRDRLGYTWIEFGRLDDDDQPQYFTLGCGMHAVEHRGAADAWFFTLDGRIGEDLDLVVDSVPLSKSRLNETLSRLPGDRSRIYARQGDYRRAVDETLFRLGNRYRSLIDLLIQLRVPQLSRDFDEQRMSAQLSTALPPLPVDVLTQVADAMKDLDEQRERLEELRRSGAGAQRFSEHYRRYLQIALRRRVDELSSEHNRYERSLRSINDTTRQLEEATQAFEQTMLEQTQAETDRRKTRAALDALRSRPEMKDALRLDDMRRSCVSLSKAEDQANVERERAAERLAETSKRLRNEADELKYAIRRTETRIETLVSLDTPANLKDRFIDRSPDLLTHDSLSKPLSEIEQQINLCQTGLERLRKAEVEITRATTTVEQELKTQGLFETQVEEATASLAQRQAQVDLARQTLRDQLAHWSRESQSVITHPDLGEELAVESEFEDETFEDDAVQNETRETEENPRETAWSIVKPAIDAALARIATEKQRLAWQAESLRENLDELNTQRERLRSGGHQPPPIPHTRDVDVRSTRAGAPLYELCDFRDEVPEKERGDWEAALEASGLLDAFVTLDGTLTGNGIDDVTLLAGKPIANAEQQLSRVLRVAETLPEGMHPDVVRRLLECIGCGRDAADAWVDRDGSWRIGPAHGHWSKPIAEHVGATAREQHRLRLIESITQQIQTIESELRLIESQRQLLDDQQTQINRQVETFPSDRELLDALVQARSAHDVLSRSESRLSDQLSIVTRARATLSQLVARRDRDAADLGMTDWLDDLERLRQSLQSFSGNFESLRRDLQDVSRHRATHDRYLGDHHAATETDRQRSEQLQHARDDLAAKQTELETLQQNVGASVQEIQDKIAENERLEQSLDERLKQLQNTLSERATAKGKLEGSLETSREVLRRHESDRESAILRVSQLADAGLAQIAVTQDLPDSPWSPTRAAHIAKAIRSELPNTPTSDDVWNDSQNTIQVEFRSLENALLPTGNTPQSQTQDDLVVVTIPFGGVVCSPTTLATQLAEEIRHHETVITQRERELFEERLIGDIAQSLHLNIRDAHSLCQSMNEEVESRPMSTGMRLRFKWKPIQEGADDIKVACAALLRKPSAMSPADRTALGGFLQRQIQEARNRDDAGTWQQHLAEALDYRTWFSFDIERETDGRWQRLTKRTHGTGSGGERAVALIIPMLAALSAYYHSADSIAPRIVLMDEAFVGIDNEMRAKFMDLLVQFDLDFVMTSEREWGCYPTMPSLAIYHLATRRGIDAILPTRWVWNGNGKRVDDSHERMRQASLFDEEAANDE</sequence>
<feature type="coiled-coil region" evidence="1">
    <location>
        <begin position="564"/>
        <end position="598"/>
    </location>
</feature>
<feature type="region of interest" description="Disordered" evidence="2">
    <location>
        <begin position="967"/>
        <end position="989"/>
    </location>
</feature>
<gene>
    <name evidence="3" type="primary">smc_4</name>
    <name evidence="3" type="ORF">Pla100_25000</name>
</gene>
<protein>
    <submittedName>
        <fullName evidence="3">Chromosome partition protein Smc</fullName>
    </submittedName>
</protein>
<feature type="coiled-coil region" evidence="1">
    <location>
        <begin position="910"/>
        <end position="965"/>
    </location>
</feature>
<dbReference type="Pfam" id="PF13558">
    <property type="entry name" value="SbcC_Walker_B"/>
    <property type="match status" value="1"/>
</dbReference>
<name>A0A5C6ADH3_9BACT</name>
<proteinExistence type="predicted"/>
<feature type="coiled-coil region" evidence="1">
    <location>
        <begin position="359"/>
        <end position="397"/>
    </location>
</feature>
<dbReference type="PANTHER" id="PTHR43941:SF1">
    <property type="entry name" value="STRUCTURAL MAINTENANCE OF CHROMOSOMES PROTEIN 2"/>
    <property type="match status" value="1"/>
</dbReference>
<evidence type="ECO:0000313" key="3">
    <source>
        <dbReference type="EMBL" id="TWT97348.1"/>
    </source>
</evidence>